<dbReference type="RefSeq" id="WP_037272210.1">
    <property type="nucleotide sequence ID" value="NZ_KN293979.1"/>
</dbReference>
<dbReference type="Pfam" id="PF01478">
    <property type="entry name" value="Peptidase_A24"/>
    <property type="match status" value="1"/>
</dbReference>
<keyword evidence="3" id="KW-0645">Protease</keyword>
<sequence length="166" mass="17766">MSLEITAHSALWFLPFVLPVCVWVALSDLRRMKIPNTAVLTLVGIFLVVGLLTLPLVDYAWRLSHLAVMLVAGIAMNAVRLMGAGDAKFIAAAAPFVALGDAATLAFIFAATLLGAFVTHRAIMYSPLRRLAPDWQSWHTGKKFPMGLALGGTLAIYLSLGALYGA</sequence>
<protein>
    <submittedName>
        <fullName evidence="3">Flp pilus assembly protein, protease CpaA</fullName>
        <ecNumber evidence="3">3.4.23.43</ecNumber>
    </submittedName>
</protein>
<dbReference type="GO" id="GO:0004190">
    <property type="term" value="F:aspartic-type endopeptidase activity"/>
    <property type="evidence" value="ECO:0007669"/>
    <property type="project" value="UniProtKB-EC"/>
</dbReference>
<dbReference type="eggNOG" id="COG4960">
    <property type="taxonomic scope" value="Bacteria"/>
</dbReference>
<feature type="transmembrane region" description="Helical" evidence="1">
    <location>
        <begin position="144"/>
        <end position="164"/>
    </location>
</feature>
<keyword evidence="1" id="KW-0812">Transmembrane</keyword>
<dbReference type="STRING" id="215743.ROSMUCSMR3_01377"/>
<feature type="transmembrane region" description="Helical" evidence="1">
    <location>
        <begin position="63"/>
        <end position="82"/>
    </location>
</feature>
<keyword evidence="3" id="KW-0378">Hydrolase</keyword>
<gene>
    <name evidence="3" type="ORF">rosmuc_01726</name>
</gene>
<keyword evidence="1" id="KW-0472">Membrane</keyword>
<dbReference type="AlphaFoldDB" id="A0A0A0HPN5"/>
<feature type="transmembrane region" description="Helical" evidence="1">
    <location>
        <begin position="89"/>
        <end position="118"/>
    </location>
</feature>
<dbReference type="EMBL" id="AONH01000010">
    <property type="protein sequence ID" value="KGM88033.1"/>
    <property type="molecule type" value="Genomic_DNA"/>
</dbReference>
<name>A0A0A0HPN5_9RHOB</name>
<organism evidence="3 4">
    <name type="scientific">Roseovarius mucosus DSM 17069</name>
    <dbReference type="NCBI Taxonomy" id="1288298"/>
    <lineage>
        <taxon>Bacteria</taxon>
        <taxon>Pseudomonadati</taxon>
        <taxon>Pseudomonadota</taxon>
        <taxon>Alphaproteobacteria</taxon>
        <taxon>Rhodobacterales</taxon>
        <taxon>Roseobacteraceae</taxon>
        <taxon>Roseovarius</taxon>
    </lineage>
</organism>
<dbReference type="GO" id="GO:0016020">
    <property type="term" value="C:membrane"/>
    <property type="evidence" value="ECO:0007669"/>
    <property type="project" value="InterPro"/>
</dbReference>
<reference evidence="3 4" key="1">
    <citation type="submission" date="2013-01" db="EMBL/GenBank/DDBJ databases">
        <authorList>
            <person name="Fiebig A."/>
            <person name="Goeker M."/>
            <person name="Klenk H.-P.P."/>
        </authorList>
    </citation>
    <scope>NUCLEOTIDE SEQUENCE [LARGE SCALE GENOMIC DNA]</scope>
    <source>
        <strain evidence="3 4">DSM 17069</strain>
    </source>
</reference>
<evidence type="ECO:0000256" key="1">
    <source>
        <dbReference type="SAM" id="Phobius"/>
    </source>
</evidence>
<accession>A0A0A0HPN5</accession>
<dbReference type="PATRIC" id="fig|1288298.3.peg.1739"/>
<dbReference type="GO" id="GO:0006508">
    <property type="term" value="P:proteolysis"/>
    <property type="evidence" value="ECO:0007669"/>
    <property type="project" value="UniProtKB-KW"/>
</dbReference>
<evidence type="ECO:0000313" key="3">
    <source>
        <dbReference type="EMBL" id="KGM88033.1"/>
    </source>
</evidence>
<dbReference type="EC" id="3.4.23.43" evidence="3"/>
<dbReference type="OrthoDB" id="7709484at2"/>
<dbReference type="Proteomes" id="UP000030021">
    <property type="component" value="Unassembled WGS sequence"/>
</dbReference>
<feature type="domain" description="Prepilin type IV endopeptidase peptidase" evidence="2">
    <location>
        <begin position="17"/>
        <end position="118"/>
    </location>
</feature>
<dbReference type="HOGENOM" id="CLU_1625078_0_0_5"/>
<comment type="caution">
    <text evidence="3">The sequence shown here is derived from an EMBL/GenBank/DDBJ whole genome shotgun (WGS) entry which is preliminary data.</text>
</comment>
<dbReference type="Gene3D" id="1.20.120.1220">
    <property type="match status" value="1"/>
</dbReference>
<feature type="transmembrane region" description="Helical" evidence="1">
    <location>
        <begin position="6"/>
        <end position="26"/>
    </location>
</feature>
<proteinExistence type="predicted"/>
<evidence type="ECO:0000313" key="4">
    <source>
        <dbReference type="Proteomes" id="UP000030021"/>
    </source>
</evidence>
<evidence type="ECO:0000259" key="2">
    <source>
        <dbReference type="Pfam" id="PF01478"/>
    </source>
</evidence>
<dbReference type="InterPro" id="IPR000045">
    <property type="entry name" value="Prepilin_IV_endopep_pep"/>
</dbReference>
<keyword evidence="1" id="KW-1133">Transmembrane helix</keyword>
<feature type="transmembrane region" description="Helical" evidence="1">
    <location>
        <begin position="38"/>
        <end position="57"/>
    </location>
</feature>